<dbReference type="PANTHER" id="PTHR23539:SF1">
    <property type="entry name" value="MAJOR FACILITATOR SUPERFAMILY (MFS) PROFILE DOMAIN-CONTAINING PROTEIN"/>
    <property type="match status" value="1"/>
</dbReference>
<dbReference type="Pfam" id="PF07690">
    <property type="entry name" value="MFS_1"/>
    <property type="match status" value="1"/>
</dbReference>
<keyword evidence="6" id="KW-1185">Reference proteome</keyword>
<dbReference type="PANTHER" id="PTHR23539">
    <property type="entry name" value="MFS TRANSPORTER"/>
    <property type="match status" value="1"/>
</dbReference>
<dbReference type="Gene3D" id="1.20.1250.20">
    <property type="entry name" value="MFS general substrate transporter like domains"/>
    <property type="match status" value="1"/>
</dbReference>
<feature type="transmembrane region" description="Helical" evidence="4">
    <location>
        <begin position="100"/>
        <end position="122"/>
    </location>
</feature>
<dbReference type="AlphaFoldDB" id="A0A3D8IBM0"/>
<sequence>MNPHNALAWLNFFIADVRDGLGPYLGVFLKQHDFMESQIGLISTITSLCALLFAIPLGIFIDKTSHKKALIAFCILAIVFATLANYFYPHFGFTLLAQMSVALCGVCLAPAFAALTLGIVGLSDYSRQVSLNEAYKHAGTAFSALLSLGFAFYYGIGAIFVITALMGVFSLLFLSLIRSSSINHKVARGQEGDTSISLWEALSDKSVLILGAAMFCFHLSNAYMLPLLSQRAHPLGIDSSGAYAAATILIAQSTMIVISLVCMKILTRPHSLAVAPCFSQVYFILMALCFVALIVRGGIAAHFENLIGMVATQILDGIGAGITGVILPVLVAIMLRGSGHINAALACVMTLGSIGAALSGSLGGFIAQYYGYFYAYIALSCVAFAGLLLWIVSFKILETQRWWG</sequence>
<evidence type="ECO:0000256" key="1">
    <source>
        <dbReference type="ARBA" id="ARBA00022692"/>
    </source>
</evidence>
<gene>
    <name evidence="5" type="ORF">CQA43_06725</name>
</gene>
<dbReference type="GeneID" id="82535982"/>
<evidence type="ECO:0000313" key="5">
    <source>
        <dbReference type="EMBL" id="RDU62583.1"/>
    </source>
</evidence>
<name>A0A3D8IBM0_9HELI</name>
<feature type="transmembrane region" description="Helical" evidence="4">
    <location>
        <begin position="240"/>
        <end position="261"/>
    </location>
</feature>
<feature type="transmembrane region" description="Helical" evidence="4">
    <location>
        <begin position="69"/>
        <end position="88"/>
    </location>
</feature>
<evidence type="ECO:0000256" key="3">
    <source>
        <dbReference type="ARBA" id="ARBA00023136"/>
    </source>
</evidence>
<dbReference type="Proteomes" id="UP000256650">
    <property type="component" value="Unassembled WGS sequence"/>
</dbReference>
<proteinExistence type="predicted"/>
<evidence type="ECO:0000256" key="2">
    <source>
        <dbReference type="ARBA" id="ARBA00022989"/>
    </source>
</evidence>
<dbReference type="InterPro" id="IPR011701">
    <property type="entry name" value="MFS"/>
</dbReference>
<keyword evidence="2 4" id="KW-1133">Transmembrane helix</keyword>
<dbReference type="SUPFAM" id="SSF103473">
    <property type="entry name" value="MFS general substrate transporter"/>
    <property type="match status" value="1"/>
</dbReference>
<feature type="transmembrane region" description="Helical" evidence="4">
    <location>
        <begin position="39"/>
        <end position="62"/>
    </location>
</feature>
<feature type="transmembrane region" description="Helical" evidence="4">
    <location>
        <begin position="273"/>
        <end position="295"/>
    </location>
</feature>
<evidence type="ECO:0000256" key="4">
    <source>
        <dbReference type="SAM" id="Phobius"/>
    </source>
</evidence>
<feature type="transmembrane region" description="Helical" evidence="4">
    <location>
        <begin position="159"/>
        <end position="177"/>
    </location>
</feature>
<accession>A0A3D8IBM0</accession>
<keyword evidence="3 4" id="KW-0472">Membrane</keyword>
<dbReference type="GO" id="GO:0022857">
    <property type="term" value="F:transmembrane transporter activity"/>
    <property type="evidence" value="ECO:0007669"/>
    <property type="project" value="InterPro"/>
</dbReference>
<dbReference type="InterPro" id="IPR036259">
    <property type="entry name" value="MFS_trans_sf"/>
</dbReference>
<dbReference type="EMBL" id="NXLS01000006">
    <property type="protein sequence ID" value="RDU62583.1"/>
    <property type="molecule type" value="Genomic_DNA"/>
</dbReference>
<organism evidence="5 6">
    <name type="scientific">Helicobacter ganmani</name>
    <dbReference type="NCBI Taxonomy" id="60246"/>
    <lineage>
        <taxon>Bacteria</taxon>
        <taxon>Pseudomonadati</taxon>
        <taxon>Campylobacterota</taxon>
        <taxon>Epsilonproteobacteria</taxon>
        <taxon>Campylobacterales</taxon>
        <taxon>Helicobacteraceae</taxon>
        <taxon>Helicobacter</taxon>
    </lineage>
</organism>
<feature type="transmembrane region" description="Helical" evidence="4">
    <location>
        <begin position="373"/>
        <end position="392"/>
    </location>
</feature>
<keyword evidence="1 4" id="KW-0812">Transmembrane</keyword>
<feature type="transmembrane region" description="Helical" evidence="4">
    <location>
        <begin position="343"/>
        <end position="367"/>
    </location>
</feature>
<dbReference type="OrthoDB" id="9812574at2"/>
<protein>
    <submittedName>
        <fullName evidence="5">MFS transporter</fullName>
    </submittedName>
</protein>
<reference evidence="5 6" key="1">
    <citation type="submission" date="2018-04" db="EMBL/GenBank/DDBJ databases">
        <title>Novel Campyloabacter and Helicobacter Species and Strains.</title>
        <authorList>
            <person name="Mannion A.J."/>
            <person name="Shen Z."/>
            <person name="Fox J.G."/>
        </authorList>
    </citation>
    <scope>NUCLEOTIDE SEQUENCE [LARGE SCALE GENOMIC DNA]</scope>
    <source>
        <strain evidence="5 6">MIT 99-5101</strain>
    </source>
</reference>
<comment type="caution">
    <text evidence="5">The sequence shown here is derived from an EMBL/GenBank/DDBJ whole genome shotgun (WGS) entry which is preliminary data.</text>
</comment>
<dbReference type="RefSeq" id="WP_115551849.1">
    <property type="nucleotide sequence ID" value="NZ_CAPHNE010000014.1"/>
</dbReference>
<feature type="transmembrane region" description="Helical" evidence="4">
    <location>
        <begin position="307"/>
        <end position="331"/>
    </location>
</feature>
<feature type="transmembrane region" description="Helical" evidence="4">
    <location>
        <begin position="207"/>
        <end position="228"/>
    </location>
</feature>
<evidence type="ECO:0000313" key="6">
    <source>
        <dbReference type="Proteomes" id="UP000256650"/>
    </source>
</evidence>